<organism evidence="1 2">
    <name type="scientific">Pogonophryne albipinna</name>
    <dbReference type="NCBI Taxonomy" id="1090488"/>
    <lineage>
        <taxon>Eukaryota</taxon>
        <taxon>Metazoa</taxon>
        <taxon>Chordata</taxon>
        <taxon>Craniata</taxon>
        <taxon>Vertebrata</taxon>
        <taxon>Euteleostomi</taxon>
        <taxon>Actinopterygii</taxon>
        <taxon>Neopterygii</taxon>
        <taxon>Teleostei</taxon>
        <taxon>Neoteleostei</taxon>
        <taxon>Acanthomorphata</taxon>
        <taxon>Eupercaria</taxon>
        <taxon>Perciformes</taxon>
        <taxon>Notothenioidei</taxon>
        <taxon>Pogonophryne</taxon>
    </lineage>
</organism>
<accession>A0AAD6BSZ8</accession>
<gene>
    <name evidence="1" type="ORF">JOQ06_020272</name>
</gene>
<name>A0AAD6BSZ8_9TELE</name>
<dbReference type="Proteomes" id="UP001219934">
    <property type="component" value="Unassembled WGS sequence"/>
</dbReference>
<evidence type="ECO:0000313" key="1">
    <source>
        <dbReference type="EMBL" id="KAJ4948749.1"/>
    </source>
</evidence>
<keyword evidence="2" id="KW-1185">Reference proteome</keyword>
<reference evidence="1" key="1">
    <citation type="submission" date="2022-11" db="EMBL/GenBank/DDBJ databases">
        <title>Chromosome-level genome of Pogonophryne albipinna.</title>
        <authorList>
            <person name="Jo E."/>
        </authorList>
    </citation>
    <scope>NUCLEOTIDE SEQUENCE</scope>
    <source>
        <strain evidence="1">SGF0006</strain>
        <tissue evidence="1">Muscle</tissue>
    </source>
</reference>
<comment type="caution">
    <text evidence="1">The sequence shown here is derived from an EMBL/GenBank/DDBJ whole genome shotgun (WGS) entry which is preliminary data.</text>
</comment>
<evidence type="ECO:0000313" key="2">
    <source>
        <dbReference type="Proteomes" id="UP001219934"/>
    </source>
</evidence>
<dbReference type="AlphaFoldDB" id="A0AAD6BSZ8"/>
<proteinExistence type="predicted"/>
<protein>
    <submittedName>
        <fullName evidence="1">Uncharacterized protein</fullName>
    </submittedName>
</protein>
<dbReference type="EMBL" id="JAPTMU010000001">
    <property type="protein sequence ID" value="KAJ4948749.1"/>
    <property type="molecule type" value="Genomic_DNA"/>
</dbReference>
<sequence>MFLFHSSHQQVEPWSCVTPAQLQGFTAASIHRRDPTTERHGGFDLLRVRPGPLPPSLDYLVVPGSRSTISIQNLVRTPVRHSPCSSELLSSNVPPASASR</sequence>